<evidence type="ECO:0000256" key="5">
    <source>
        <dbReference type="ARBA" id="ARBA00031395"/>
    </source>
</evidence>
<dbReference type="GO" id="GO:0008168">
    <property type="term" value="F:methyltransferase activity"/>
    <property type="evidence" value="ECO:0007669"/>
    <property type="project" value="UniProtKB-KW"/>
</dbReference>
<dbReference type="SUPFAM" id="SSF103025">
    <property type="entry name" value="Folate-binding domain"/>
    <property type="match status" value="1"/>
</dbReference>
<dbReference type="PANTHER" id="PTHR43757">
    <property type="entry name" value="AMINOMETHYLTRANSFERASE"/>
    <property type="match status" value="1"/>
</dbReference>
<dbReference type="EMBL" id="UOEE01000121">
    <property type="protein sequence ID" value="VAV91110.1"/>
    <property type="molecule type" value="Genomic_DNA"/>
</dbReference>
<evidence type="ECO:0000256" key="3">
    <source>
        <dbReference type="ARBA" id="ARBA00022576"/>
    </source>
</evidence>
<dbReference type="GO" id="GO:0006546">
    <property type="term" value="P:glycine catabolic process"/>
    <property type="evidence" value="ECO:0007669"/>
    <property type="project" value="InterPro"/>
</dbReference>
<dbReference type="PIRSF" id="PIRSF006487">
    <property type="entry name" value="GcvT"/>
    <property type="match status" value="1"/>
</dbReference>
<feature type="domain" description="GCVT N-terminal" evidence="7">
    <location>
        <begin position="24"/>
        <end position="268"/>
    </location>
</feature>
<evidence type="ECO:0000256" key="4">
    <source>
        <dbReference type="ARBA" id="ARBA00022679"/>
    </source>
</evidence>
<feature type="domain" description="Aminomethyltransferase C-terminal" evidence="8">
    <location>
        <begin position="295"/>
        <end position="370"/>
    </location>
</feature>
<accession>A0A3B0RDH3</accession>
<protein>
    <recommendedName>
        <fullName evidence="2">aminomethyltransferase</fullName>
        <ecNumber evidence="2">2.1.2.10</ecNumber>
    </recommendedName>
    <alternativeName>
        <fullName evidence="5">Glycine cleavage system T protein</fullName>
    </alternativeName>
</protein>
<keyword evidence="9" id="KW-0489">Methyltransferase</keyword>
<dbReference type="GO" id="GO:0008483">
    <property type="term" value="F:transaminase activity"/>
    <property type="evidence" value="ECO:0007669"/>
    <property type="project" value="UniProtKB-KW"/>
</dbReference>
<dbReference type="InterPro" id="IPR006222">
    <property type="entry name" value="GCVT_N"/>
</dbReference>
<gene>
    <name evidence="9" type="ORF">MNBD_ALPHA06-2253</name>
</gene>
<dbReference type="InterPro" id="IPR006223">
    <property type="entry name" value="GcvT"/>
</dbReference>
<comment type="catalytic activity">
    <reaction evidence="6">
        <text>N(6)-[(R)-S(8)-aminomethyldihydrolipoyl]-L-lysyl-[protein] + (6S)-5,6,7,8-tetrahydrofolate = N(6)-[(R)-dihydrolipoyl]-L-lysyl-[protein] + (6R)-5,10-methylene-5,6,7,8-tetrahydrofolate + NH4(+)</text>
        <dbReference type="Rhea" id="RHEA:16945"/>
        <dbReference type="Rhea" id="RHEA-COMP:10475"/>
        <dbReference type="Rhea" id="RHEA-COMP:10492"/>
        <dbReference type="ChEBI" id="CHEBI:15636"/>
        <dbReference type="ChEBI" id="CHEBI:28938"/>
        <dbReference type="ChEBI" id="CHEBI:57453"/>
        <dbReference type="ChEBI" id="CHEBI:83100"/>
        <dbReference type="ChEBI" id="CHEBI:83143"/>
        <dbReference type="EC" id="2.1.2.10"/>
    </reaction>
</comment>
<dbReference type="InterPro" id="IPR029043">
    <property type="entry name" value="GcvT/YgfZ_C"/>
</dbReference>
<dbReference type="Pfam" id="PF08669">
    <property type="entry name" value="GCV_T_C"/>
    <property type="match status" value="1"/>
</dbReference>
<evidence type="ECO:0000256" key="6">
    <source>
        <dbReference type="ARBA" id="ARBA00047665"/>
    </source>
</evidence>
<reference evidence="9" key="1">
    <citation type="submission" date="2018-06" db="EMBL/GenBank/DDBJ databases">
        <authorList>
            <person name="Zhirakovskaya E."/>
        </authorList>
    </citation>
    <scope>NUCLEOTIDE SEQUENCE</scope>
</reference>
<dbReference type="Gene3D" id="3.30.1360.120">
    <property type="entry name" value="Probable tRNA modification gtpase trme, domain 1"/>
    <property type="match status" value="1"/>
</dbReference>
<evidence type="ECO:0000256" key="2">
    <source>
        <dbReference type="ARBA" id="ARBA00012616"/>
    </source>
</evidence>
<dbReference type="AlphaFoldDB" id="A0A3B0RDH3"/>
<dbReference type="GO" id="GO:0032259">
    <property type="term" value="P:methylation"/>
    <property type="evidence" value="ECO:0007669"/>
    <property type="project" value="UniProtKB-KW"/>
</dbReference>
<proteinExistence type="inferred from homology"/>
<evidence type="ECO:0000259" key="8">
    <source>
        <dbReference type="Pfam" id="PF08669"/>
    </source>
</evidence>
<keyword evidence="4 9" id="KW-0808">Transferase</keyword>
<dbReference type="NCBIfam" id="NF010093">
    <property type="entry name" value="PRK13579.1"/>
    <property type="match status" value="1"/>
</dbReference>
<dbReference type="InterPro" id="IPR013977">
    <property type="entry name" value="GcvT_C"/>
</dbReference>
<comment type="similarity">
    <text evidence="1">Belongs to the GcvT family.</text>
</comment>
<evidence type="ECO:0000313" key="9">
    <source>
        <dbReference type="EMBL" id="VAV91110.1"/>
    </source>
</evidence>
<evidence type="ECO:0000259" key="7">
    <source>
        <dbReference type="Pfam" id="PF01571"/>
    </source>
</evidence>
<sequence length="380" mass="40792">MTRAWDDLLMTTTQLLQTPLGALMQELGGKMVPFAGYAMPVQFAPGVRREHLWTRENCGLFDVSHMGQARLRGDNPAKSLEKLVPGNMQGLAANMQRYTVLLNQDGGIIDDLMVSRPDDDGLMLVVNAACKDKDYARIETGLAGLASLEPIEDRALIAVQGPKTAEIFAKFMPAACDMVFMQCGHFSLFGEDVIVSRSGYTGEDGFEISLPSASAEDVVREILADERVLPIGLGARDSLRLEAGLCLSGHDFTEAQTPIGAGLAWAVPKLRRERADFPGAKRILGELAATPTEKRVGICPLGKAPAREGTQIASGGEIVGRITSGGFGPSFGGPVSMGYVRTDLAEIGNELELLIRGKTHPAKVVAMPFVEQNYYRGKGA</sequence>
<dbReference type="EC" id="2.1.2.10" evidence="2"/>
<dbReference type="SUPFAM" id="SSF101790">
    <property type="entry name" value="Aminomethyltransferase beta-barrel domain"/>
    <property type="match status" value="1"/>
</dbReference>
<dbReference type="Gene3D" id="4.10.1250.10">
    <property type="entry name" value="Aminomethyltransferase fragment"/>
    <property type="match status" value="1"/>
</dbReference>
<dbReference type="FunFam" id="3.30.70.1400:FF:000001">
    <property type="entry name" value="Aminomethyltransferase"/>
    <property type="match status" value="1"/>
</dbReference>
<dbReference type="GO" id="GO:0005960">
    <property type="term" value="C:glycine cleavage complex"/>
    <property type="evidence" value="ECO:0007669"/>
    <property type="project" value="InterPro"/>
</dbReference>
<keyword evidence="3" id="KW-0032">Aminotransferase</keyword>
<dbReference type="PANTHER" id="PTHR43757:SF2">
    <property type="entry name" value="AMINOMETHYLTRANSFERASE, MITOCHONDRIAL"/>
    <property type="match status" value="1"/>
</dbReference>
<dbReference type="InterPro" id="IPR028896">
    <property type="entry name" value="GcvT/YgfZ/DmdA"/>
</dbReference>
<dbReference type="NCBIfam" id="TIGR00528">
    <property type="entry name" value="gcvT"/>
    <property type="match status" value="1"/>
</dbReference>
<name>A0A3B0RDH3_9ZZZZ</name>
<evidence type="ECO:0000256" key="1">
    <source>
        <dbReference type="ARBA" id="ARBA00008609"/>
    </source>
</evidence>
<dbReference type="Gene3D" id="2.40.30.110">
    <property type="entry name" value="Aminomethyltransferase beta-barrel domains"/>
    <property type="match status" value="1"/>
</dbReference>
<dbReference type="Pfam" id="PF01571">
    <property type="entry name" value="GCV_T"/>
    <property type="match status" value="1"/>
</dbReference>
<dbReference type="NCBIfam" id="NF001567">
    <property type="entry name" value="PRK00389.1"/>
    <property type="match status" value="1"/>
</dbReference>
<organism evidence="9">
    <name type="scientific">hydrothermal vent metagenome</name>
    <dbReference type="NCBI Taxonomy" id="652676"/>
    <lineage>
        <taxon>unclassified sequences</taxon>
        <taxon>metagenomes</taxon>
        <taxon>ecological metagenomes</taxon>
    </lineage>
</organism>
<dbReference type="Gene3D" id="3.30.70.1400">
    <property type="entry name" value="Aminomethyltransferase beta-barrel domains"/>
    <property type="match status" value="1"/>
</dbReference>
<dbReference type="GO" id="GO:0004047">
    <property type="term" value="F:aminomethyltransferase activity"/>
    <property type="evidence" value="ECO:0007669"/>
    <property type="project" value="UniProtKB-EC"/>
</dbReference>
<dbReference type="InterPro" id="IPR027266">
    <property type="entry name" value="TrmE/GcvT-like"/>
</dbReference>